<dbReference type="Gene3D" id="3.60.10.10">
    <property type="entry name" value="Endonuclease/exonuclease/phosphatase"/>
    <property type="match status" value="1"/>
</dbReference>
<keyword evidence="2" id="KW-0269">Exonuclease</keyword>
<organism evidence="2 3">
    <name type="scientific">Nonomuraea diastatica</name>
    <dbReference type="NCBI Taxonomy" id="1848329"/>
    <lineage>
        <taxon>Bacteria</taxon>
        <taxon>Bacillati</taxon>
        <taxon>Actinomycetota</taxon>
        <taxon>Actinomycetes</taxon>
        <taxon>Streptosporangiales</taxon>
        <taxon>Streptosporangiaceae</taxon>
        <taxon>Nonomuraea</taxon>
    </lineage>
</organism>
<keyword evidence="3" id="KW-1185">Reference proteome</keyword>
<dbReference type="SUPFAM" id="SSF56219">
    <property type="entry name" value="DNase I-like"/>
    <property type="match status" value="1"/>
</dbReference>
<evidence type="ECO:0000313" key="2">
    <source>
        <dbReference type="EMBL" id="TDD04936.1"/>
    </source>
</evidence>
<evidence type="ECO:0000256" key="1">
    <source>
        <dbReference type="SAM" id="MobiDB-lite"/>
    </source>
</evidence>
<name>A0A4V2YAT1_9ACTN</name>
<dbReference type="AlphaFoldDB" id="A0A4V2YAT1"/>
<dbReference type="GO" id="GO:0004527">
    <property type="term" value="F:exonuclease activity"/>
    <property type="evidence" value="ECO:0007669"/>
    <property type="project" value="UniProtKB-KW"/>
</dbReference>
<reference evidence="2 3" key="1">
    <citation type="submission" date="2019-03" db="EMBL/GenBank/DDBJ databases">
        <title>Draft genome sequences of novel Actinobacteria.</title>
        <authorList>
            <person name="Sahin N."/>
            <person name="Ay H."/>
            <person name="Saygin H."/>
        </authorList>
    </citation>
    <scope>NUCLEOTIDE SEQUENCE [LARGE SCALE GENOMIC DNA]</scope>
    <source>
        <strain evidence="2 3">KC712</strain>
    </source>
</reference>
<dbReference type="RefSeq" id="WP_132519694.1">
    <property type="nucleotide sequence ID" value="NZ_SMKP01000301.1"/>
</dbReference>
<dbReference type="GO" id="GO:0004519">
    <property type="term" value="F:endonuclease activity"/>
    <property type="evidence" value="ECO:0007669"/>
    <property type="project" value="UniProtKB-KW"/>
</dbReference>
<accession>A0A4V2YAT1</accession>
<feature type="compositionally biased region" description="Basic and acidic residues" evidence="1">
    <location>
        <begin position="17"/>
        <end position="33"/>
    </location>
</feature>
<gene>
    <name evidence="2" type="ORF">E1294_49860</name>
</gene>
<dbReference type="EMBL" id="SMKP01000301">
    <property type="protein sequence ID" value="TDD04936.1"/>
    <property type="molecule type" value="Genomic_DNA"/>
</dbReference>
<keyword evidence="2" id="KW-0255">Endonuclease</keyword>
<dbReference type="OrthoDB" id="3519385at2"/>
<feature type="region of interest" description="Disordered" evidence="1">
    <location>
        <begin position="17"/>
        <end position="56"/>
    </location>
</feature>
<comment type="caution">
    <text evidence="2">The sequence shown here is derived from an EMBL/GenBank/DDBJ whole genome shotgun (WGS) entry which is preliminary data.</text>
</comment>
<keyword evidence="2" id="KW-0378">Hydrolase</keyword>
<evidence type="ECO:0000313" key="3">
    <source>
        <dbReference type="Proteomes" id="UP000294543"/>
    </source>
</evidence>
<sequence length="249" mass="26322">MGDEASMRFSRVRELAREVGKAREEVERGRRALSESPDAVPYVPVPTVPGSNAFGDTDNAAPVGSALANLVSSADDLSEVLIGVLDSDETRLGKVVTAFETLDDEIADRLFADAAKGFDVYSAHVHSHGLHEYDDYVRSGQIDTLHEAMNRGPSLLGADLNAPTLDGDNYKGTGSGAAIESFQDEGYSVYSRGVNDEGEPVGTSPVGDKPIDHVISSPALPINEPPTLTDNGTSDHTGGQGADVELPNW</sequence>
<feature type="compositionally biased region" description="Polar residues" evidence="1">
    <location>
        <begin position="226"/>
        <end position="237"/>
    </location>
</feature>
<keyword evidence="2" id="KW-0540">Nuclease</keyword>
<protein>
    <submittedName>
        <fullName evidence="2">Endonuclease/exonuclease/phosphatase family protein</fullName>
    </submittedName>
</protein>
<dbReference type="Proteomes" id="UP000294543">
    <property type="component" value="Unassembled WGS sequence"/>
</dbReference>
<proteinExistence type="predicted"/>
<dbReference type="InterPro" id="IPR036691">
    <property type="entry name" value="Endo/exonu/phosph_ase_sf"/>
</dbReference>
<feature type="region of interest" description="Disordered" evidence="1">
    <location>
        <begin position="194"/>
        <end position="249"/>
    </location>
</feature>